<proteinExistence type="predicted"/>
<feature type="compositionally biased region" description="Basic and acidic residues" evidence="1">
    <location>
        <begin position="69"/>
        <end position="81"/>
    </location>
</feature>
<evidence type="ECO:0000313" key="2">
    <source>
        <dbReference type="EMBL" id="KAG7163125.1"/>
    </source>
</evidence>
<protein>
    <submittedName>
        <fullName evidence="2">Uncharacterized protein</fullName>
    </submittedName>
</protein>
<gene>
    <name evidence="2" type="ORF">Hamer_G002201</name>
</gene>
<sequence length="108" mass="12380">MEFGEGCGQHVCVHSFKDFPKNENVCNVKNYTVKLSKDVGFDKVEVNNVEDLLDSYKEELRNEELIQVDELQKPDEKEADNKTCSQADYQNTSNASNLVDELLTLFEK</sequence>
<organism evidence="2 3">
    <name type="scientific">Homarus americanus</name>
    <name type="common">American lobster</name>
    <dbReference type="NCBI Taxonomy" id="6706"/>
    <lineage>
        <taxon>Eukaryota</taxon>
        <taxon>Metazoa</taxon>
        <taxon>Ecdysozoa</taxon>
        <taxon>Arthropoda</taxon>
        <taxon>Crustacea</taxon>
        <taxon>Multicrustacea</taxon>
        <taxon>Malacostraca</taxon>
        <taxon>Eumalacostraca</taxon>
        <taxon>Eucarida</taxon>
        <taxon>Decapoda</taxon>
        <taxon>Pleocyemata</taxon>
        <taxon>Astacidea</taxon>
        <taxon>Nephropoidea</taxon>
        <taxon>Nephropidae</taxon>
        <taxon>Homarus</taxon>
    </lineage>
</organism>
<evidence type="ECO:0000313" key="3">
    <source>
        <dbReference type="Proteomes" id="UP000747542"/>
    </source>
</evidence>
<name>A0A8J5JS20_HOMAM</name>
<dbReference type="Proteomes" id="UP000747542">
    <property type="component" value="Unassembled WGS sequence"/>
</dbReference>
<feature type="region of interest" description="Disordered" evidence="1">
    <location>
        <begin position="69"/>
        <end position="88"/>
    </location>
</feature>
<dbReference type="AlphaFoldDB" id="A0A8J5JS20"/>
<comment type="caution">
    <text evidence="2">The sequence shown here is derived from an EMBL/GenBank/DDBJ whole genome shotgun (WGS) entry which is preliminary data.</text>
</comment>
<keyword evidence="3" id="KW-1185">Reference proteome</keyword>
<dbReference type="EMBL" id="JAHLQT010026502">
    <property type="protein sequence ID" value="KAG7163125.1"/>
    <property type="molecule type" value="Genomic_DNA"/>
</dbReference>
<accession>A0A8J5JS20</accession>
<reference evidence="2" key="1">
    <citation type="journal article" date="2021" name="Sci. Adv.">
        <title>The American lobster genome reveals insights on longevity, neural, and immune adaptations.</title>
        <authorList>
            <person name="Polinski J.M."/>
            <person name="Zimin A.V."/>
            <person name="Clark K.F."/>
            <person name="Kohn A.B."/>
            <person name="Sadowski N."/>
            <person name="Timp W."/>
            <person name="Ptitsyn A."/>
            <person name="Khanna P."/>
            <person name="Romanova D.Y."/>
            <person name="Williams P."/>
            <person name="Greenwood S.J."/>
            <person name="Moroz L.L."/>
            <person name="Walt D.R."/>
            <person name="Bodnar A.G."/>
        </authorList>
    </citation>
    <scope>NUCLEOTIDE SEQUENCE</scope>
    <source>
        <strain evidence="2">GMGI-L3</strain>
    </source>
</reference>
<evidence type="ECO:0000256" key="1">
    <source>
        <dbReference type="SAM" id="MobiDB-lite"/>
    </source>
</evidence>